<keyword evidence="2" id="KW-1185">Reference proteome</keyword>
<sequence length="141" mass="16326">MMDECKVQLWKFPEGGLNGYPPELGFMGWADSKLCQTQEFPVWWAQQVASLEDTDHDKVVILRNGQTLGGIVLVPGMDAQVGPCLLAWHQFLDPHHRGSFRLWREVLRTAARATRERGLKWLIWTHRDEASGRIFYTYKEV</sequence>
<accession>A0A0F7DD47</accession>
<dbReference type="SUPFAM" id="SSF55729">
    <property type="entry name" value="Acyl-CoA N-acyltransferases (Nat)"/>
    <property type="match status" value="1"/>
</dbReference>
<dbReference type="GeneID" id="26520553"/>
<dbReference type="RefSeq" id="YP_009191824.1">
    <property type="nucleotide sequence ID" value="NC_028702.1"/>
</dbReference>
<reference evidence="1 2" key="1">
    <citation type="submission" date="2015-04" db="EMBL/GenBank/DDBJ databases">
        <title>Isolation and genomic analysis of Delftia bacteriophage IME-DE1.</title>
        <authorList>
            <person name="Kang H."/>
        </authorList>
    </citation>
    <scope>NUCLEOTIDE SEQUENCE [LARGE SCALE GENOMIC DNA]</scope>
</reference>
<dbReference type="InterPro" id="IPR016181">
    <property type="entry name" value="Acyl_CoA_acyltransferase"/>
</dbReference>
<proteinExistence type="predicted"/>
<dbReference type="Proteomes" id="UP000201918">
    <property type="component" value="Segment"/>
</dbReference>
<dbReference type="KEGG" id="vg:26520553"/>
<evidence type="ECO:0000313" key="2">
    <source>
        <dbReference type="Proteomes" id="UP000201918"/>
    </source>
</evidence>
<evidence type="ECO:0000313" key="1">
    <source>
        <dbReference type="EMBL" id="AKG94504.1"/>
    </source>
</evidence>
<dbReference type="EMBL" id="KR153873">
    <property type="protein sequence ID" value="AKG94504.1"/>
    <property type="molecule type" value="Genomic_DNA"/>
</dbReference>
<name>A0A0F7DD47_9CAUD</name>
<organism evidence="1 2">
    <name type="scientific">Delftia phage IME-DE1</name>
    <dbReference type="NCBI Taxonomy" id="1647385"/>
    <lineage>
        <taxon>Viruses</taxon>
        <taxon>Duplodnaviria</taxon>
        <taxon>Heunggongvirae</taxon>
        <taxon>Uroviricota</taxon>
        <taxon>Caudoviricetes</taxon>
        <taxon>Autographivirales</taxon>
        <taxon>Autotranscriptaviridae</taxon>
        <taxon>Piedvirus</taxon>
        <taxon>Piedvirus IMEDE1</taxon>
    </lineage>
</organism>
<protein>
    <submittedName>
        <fullName evidence="1">Uncharacterized protein</fullName>
    </submittedName>
</protein>